<dbReference type="RefSeq" id="XP_002582905.1">
    <property type="nucleotide sequence ID" value="XM_002582859.1"/>
</dbReference>
<dbReference type="InterPro" id="IPR004167">
    <property type="entry name" value="PSBD"/>
</dbReference>
<dbReference type="Proteomes" id="UP000002058">
    <property type="component" value="Unassembled WGS sequence"/>
</dbReference>
<dbReference type="PROSITE" id="PS51826">
    <property type="entry name" value="PSBD"/>
    <property type="match status" value="1"/>
</dbReference>
<dbReference type="Gene3D" id="4.10.320.10">
    <property type="entry name" value="E3-binding domain"/>
    <property type="match status" value="1"/>
</dbReference>
<feature type="domain" description="Peripheral subunit-binding (PSBD)" evidence="3">
    <location>
        <begin position="41"/>
        <end position="81"/>
    </location>
</feature>
<feature type="region of interest" description="Disordered" evidence="2">
    <location>
        <begin position="250"/>
        <end position="271"/>
    </location>
</feature>
<protein>
    <recommendedName>
        <fullName evidence="3">Peripheral subunit-binding (PSBD) domain-containing protein</fullName>
    </recommendedName>
</protein>
<dbReference type="AlphaFoldDB" id="C4JZS7"/>
<organism evidence="4 5">
    <name type="scientific">Uncinocarpus reesii (strain UAMH 1704)</name>
    <dbReference type="NCBI Taxonomy" id="336963"/>
    <lineage>
        <taxon>Eukaryota</taxon>
        <taxon>Fungi</taxon>
        <taxon>Dikarya</taxon>
        <taxon>Ascomycota</taxon>
        <taxon>Pezizomycotina</taxon>
        <taxon>Eurotiomycetes</taxon>
        <taxon>Eurotiomycetidae</taxon>
        <taxon>Onygenales</taxon>
        <taxon>Onygenaceae</taxon>
        <taxon>Uncinocarpus</taxon>
    </lineage>
</organism>
<dbReference type="Pfam" id="PF02817">
    <property type="entry name" value="E3_binding"/>
    <property type="match status" value="1"/>
</dbReference>
<dbReference type="GO" id="GO:0016746">
    <property type="term" value="F:acyltransferase activity"/>
    <property type="evidence" value="ECO:0007669"/>
    <property type="project" value="InterPro"/>
</dbReference>
<dbReference type="OMA" id="DGIMMKI"/>
<keyword evidence="5" id="KW-1185">Reference proteome</keyword>
<proteinExistence type="inferred from homology"/>
<dbReference type="EMBL" id="CH476619">
    <property type="protein sequence ID" value="EEP82813.1"/>
    <property type="molecule type" value="Genomic_DNA"/>
</dbReference>
<dbReference type="VEuPathDB" id="FungiDB:UREG_07678"/>
<sequence>MAGHTSAARLSRCISPRYFGAGSSVRCFQSSAATLAHQTQPLYPSVAQLLHENNIPESEIPKIPATGPQGRLLKGDILSYIGAIPSDYPSTLSSRLSKLAHLDLSNVKPAAPPAKPRPEQQKVAEAAPEPTPVEDLETTLALPISLSRVLSVQQRVRSATGVTIPLEKFVVRAIDVANDELPATQGYTRKEVADQLFDELVGVHTYKPLPTSKGAYIPDIISAAELDSIPKQSSTEATDIIDILSGKASVETNSRRPRTTSPAESEDEAPMFSITVPESERLRGQAFLDRMQAILEDEPERLMTV</sequence>
<feature type="region of interest" description="Disordered" evidence="2">
    <location>
        <begin position="107"/>
        <end position="133"/>
    </location>
</feature>
<dbReference type="HOGENOM" id="CLU_056413_0_0_1"/>
<accession>C4JZS7</accession>
<dbReference type="OrthoDB" id="202158at2759"/>
<evidence type="ECO:0000313" key="5">
    <source>
        <dbReference type="Proteomes" id="UP000002058"/>
    </source>
</evidence>
<dbReference type="SUPFAM" id="SSF47005">
    <property type="entry name" value="Peripheral subunit-binding domain of 2-oxo acid dehydrogenase complex"/>
    <property type="match status" value="1"/>
</dbReference>
<dbReference type="GeneID" id="8439694"/>
<dbReference type="STRING" id="336963.C4JZS7"/>
<evidence type="ECO:0000259" key="3">
    <source>
        <dbReference type="PROSITE" id="PS51826"/>
    </source>
</evidence>
<dbReference type="eggNOG" id="KOG0557">
    <property type="taxonomic scope" value="Eukaryota"/>
</dbReference>
<dbReference type="InterPro" id="IPR036625">
    <property type="entry name" value="E3-bd_dom_sf"/>
</dbReference>
<evidence type="ECO:0000256" key="1">
    <source>
        <dbReference type="ARBA" id="ARBA00007317"/>
    </source>
</evidence>
<gene>
    <name evidence="4" type="ORF">UREG_07678</name>
</gene>
<comment type="similarity">
    <text evidence="1">Belongs to the 2-oxoacid dehydrogenase family.</text>
</comment>
<dbReference type="KEGG" id="ure:UREG_07678"/>
<name>C4JZS7_UNCRE</name>
<evidence type="ECO:0000313" key="4">
    <source>
        <dbReference type="EMBL" id="EEP82813.1"/>
    </source>
</evidence>
<reference evidence="5" key="1">
    <citation type="journal article" date="2009" name="Genome Res.">
        <title>Comparative genomic analyses of the human fungal pathogens Coccidioides and their relatives.</title>
        <authorList>
            <person name="Sharpton T.J."/>
            <person name="Stajich J.E."/>
            <person name="Rounsley S.D."/>
            <person name="Gardner M.J."/>
            <person name="Wortman J.R."/>
            <person name="Jordar V.S."/>
            <person name="Maiti R."/>
            <person name="Kodira C.D."/>
            <person name="Neafsey D.E."/>
            <person name="Zeng Q."/>
            <person name="Hung C.-Y."/>
            <person name="McMahan C."/>
            <person name="Muszewska A."/>
            <person name="Grynberg M."/>
            <person name="Mandel M.A."/>
            <person name="Kellner E.M."/>
            <person name="Barker B.M."/>
            <person name="Galgiani J.N."/>
            <person name="Orbach M.J."/>
            <person name="Kirkland T.N."/>
            <person name="Cole G.T."/>
            <person name="Henn M.R."/>
            <person name="Birren B.W."/>
            <person name="Taylor J.W."/>
        </authorList>
    </citation>
    <scope>NUCLEOTIDE SEQUENCE [LARGE SCALE GENOMIC DNA]</scope>
    <source>
        <strain evidence="5">UAMH 1704</strain>
    </source>
</reference>
<dbReference type="InParanoid" id="C4JZS7"/>
<evidence type="ECO:0000256" key="2">
    <source>
        <dbReference type="SAM" id="MobiDB-lite"/>
    </source>
</evidence>